<reference evidence="1 2" key="1">
    <citation type="submission" date="2017-07" db="EMBL/GenBank/DDBJ databases">
        <title>Phylogenetic study on the rhizospheric bacterium Ochrobactrum sp. A44.</title>
        <authorList>
            <person name="Krzyzanowska D.M."/>
            <person name="Ossowicki A."/>
            <person name="Rajewska M."/>
            <person name="Maciag T."/>
            <person name="Kaczynski Z."/>
            <person name="Czerwicka M."/>
            <person name="Jafra S."/>
        </authorList>
    </citation>
    <scope>NUCLEOTIDE SEQUENCE [LARGE SCALE GENOMIC DNA]</scope>
    <source>
        <strain evidence="1 2">CCUG 30717</strain>
    </source>
</reference>
<accession>A0A256G3D7</accession>
<evidence type="ECO:0000313" key="1">
    <source>
        <dbReference type="EMBL" id="OYR21614.1"/>
    </source>
</evidence>
<name>A0A256G3D7_9HYPH</name>
<sequence length="40" mass="4675">MARICEKILMRIDVTADRLYAWPQLVKDTHELGLFISAQK</sequence>
<dbReference type="Proteomes" id="UP000216188">
    <property type="component" value="Unassembled WGS sequence"/>
</dbReference>
<protein>
    <submittedName>
        <fullName evidence="1">Uncharacterized protein</fullName>
    </submittedName>
</protein>
<gene>
    <name evidence="1" type="ORF">CEV34_4829</name>
</gene>
<dbReference type="EMBL" id="NNRM01000047">
    <property type="protein sequence ID" value="OYR21614.1"/>
    <property type="molecule type" value="Genomic_DNA"/>
</dbReference>
<proteinExistence type="predicted"/>
<comment type="caution">
    <text evidence="1">The sequence shown here is derived from an EMBL/GenBank/DDBJ whole genome shotgun (WGS) entry which is preliminary data.</text>
</comment>
<keyword evidence="2" id="KW-1185">Reference proteome</keyword>
<dbReference type="AlphaFoldDB" id="A0A256G3D7"/>
<organism evidence="1 2">
    <name type="scientific">Brucella pseudogrignonensis</name>
    <dbReference type="NCBI Taxonomy" id="419475"/>
    <lineage>
        <taxon>Bacteria</taxon>
        <taxon>Pseudomonadati</taxon>
        <taxon>Pseudomonadota</taxon>
        <taxon>Alphaproteobacteria</taxon>
        <taxon>Hyphomicrobiales</taxon>
        <taxon>Brucellaceae</taxon>
        <taxon>Brucella/Ochrobactrum group</taxon>
        <taxon>Brucella</taxon>
    </lineage>
</organism>
<evidence type="ECO:0000313" key="2">
    <source>
        <dbReference type="Proteomes" id="UP000216188"/>
    </source>
</evidence>